<dbReference type="InterPro" id="IPR017969">
    <property type="entry name" value="Heavy-metal-associated_CS"/>
</dbReference>
<dbReference type="Pfam" id="PF00403">
    <property type="entry name" value="HMA"/>
    <property type="match status" value="1"/>
</dbReference>
<evidence type="ECO:0000256" key="2">
    <source>
        <dbReference type="ARBA" id="ARBA00015313"/>
    </source>
</evidence>
<keyword evidence="6" id="KW-0143">Chaperone</keyword>
<evidence type="ECO:0000313" key="8">
    <source>
        <dbReference type="EMBL" id="ASK61301.1"/>
    </source>
</evidence>
<dbReference type="PROSITE" id="PS50846">
    <property type="entry name" value="HMA_2"/>
    <property type="match status" value="1"/>
</dbReference>
<gene>
    <name evidence="8" type="ORF">CFK37_03455</name>
</gene>
<keyword evidence="3" id="KW-0963">Cytoplasm</keyword>
<keyword evidence="4" id="KW-0479">Metal-binding</keyword>
<dbReference type="PRINTS" id="PR00946">
    <property type="entry name" value="HGSCAVENGER"/>
</dbReference>
<dbReference type="EMBL" id="CP022315">
    <property type="protein sequence ID" value="ASK61301.1"/>
    <property type="molecule type" value="Genomic_DNA"/>
</dbReference>
<dbReference type="PANTHER" id="PTHR46594:SF4">
    <property type="entry name" value="P-TYPE CATION-TRANSPORTING ATPASE"/>
    <property type="match status" value="1"/>
</dbReference>
<evidence type="ECO:0000256" key="1">
    <source>
        <dbReference type="ARBA" id="ARBA00004496"/>
    </source>
</evidence>
<dbReference type="PANTHER" id="PTHR46594">
    <property type="entry name" value="P-TYPE CATION-TRANSPORTING ATPASE"/>
    <property type="match status" value="1"/>
</dbReference>
<dbReference type="InterPro" id="IPR001802">
    <property type="entry name" value="MerP/CopZ"/>
</dbReference>
<evidence type="ECO:0000256" key="6">
    <source>
        <dbReference type="ARBA" id="ARBA00023186"/>
    </source>
</evidence>
<dbReference type="NCBIfam" id="TIGR00003">
    <property type="entry name" value="copper ion binding protein"/>
    <property type="match status" value="1"/>
</dbReference>
<dbReference type="NCBIfam" id="NF033795">
    <property type="entry name" value="chaper_CopZ_Bs"/>
    <property type="match status" value="1"/>
</dbReference>
<dbReference type="FunFam" id="3.30.70.100:FF:000005">
    <property type="entry name" value="Copper-exporting P-type ATPase A"/>
    <property type="match status" value="1"/>
</dbReference>
<feature type="domain" description="HMA" evidence="7">
    <location>
        <begin position="2"/>
        <end position="68"/>
    </location>
</feature>
<proteinExistence type="predicted"/>
<dbReference type="RefSeq" id="WP_089060579.1">
    <property type="nucleotide sequence ID" value="NZ_CP022315.1"/>
</dbReference>
<keyword evidence="5" id="KW-0186">Copper</keyword>
<comment type="subcellular location">
    <subcellularLocation>
        <location evidence="1">Cytoplasm</location>
    </subcellularLocation>
</comment>
<dbReference type="SUPFAM" id="SSF55008">
    <property type="entry name" value="HMA, heavy metal-associated domain"/>
    <property type="match status" value="1"/>
</dbReference>
<dbReference type="InterPro" id="IPR006122">
    <property type="entry name" value="HMA_Cu_ion-bd"/>
</dbReference>
<evidence type="ECO:0000259" key="7">
    <source>
        <dbReference type="PROSITE" id="PS50846"/>
    </source>
</evidence>
<reference evidence="8 9" key="1">
    <citation type="submission" date="2017-07" db="EMBL/GenBank/DDBJ databases">
        <title>Virgibacillus sp. LM2416.</title>
        <authorList>
            <person name="Tak E.J."/>
            <person name="Bae J.-W."/>
        </authorList>
    </citation>
    <scope>NUCLEOTIDE SEQUENCE [LARGE SCALE GENOMIC DNA]</scope>
    <source>
        <strain evidence="8 9">LM2416</strain>
    </source>
</reference>
<keyword evidence="9" id="KW-1185">Reference proteome</keyword>
<sequence length="68" mass="7307">MHTKTLNVKGMTCGHCKMSVEGALNGLDGVSTAEVDLNSGKVKVEYDETKITLESMKEAVEDQGYDVA</sequence>
<dbReference type="InterPro" id="IPR036163">
    <property type="entry name" value="HMA_dom_sf"/>
</dbReference>
<accession>A0A220U0A6</accession>
<evidence type="ECO:0000256" key="5">
    <source>
        <dbReference type="ARBA" id="ARBA00023008"/>
    </source>
</evidence>
<dbReference type="KEGG" id="vil:CFK37_03455"/>
<organism evidence="8 9">
    <name type="scientific">Virgibacillus phasianinus</name>
    <dbReference type="NCBI Taxonomy" id="2017483"/>
    <lineage>
        <taxon>Bacteria</taxon>
        <taxon>Bacillati</taxon>
        <taxon>Bacillota</taxon>
        <taxon>Bacilli</taxon>
        <taxon>Bacillales</taxon>
        <taxon>Bacillaceae</taxon>
        <taxon>Virgibacillus</taxon>
    </lineage>
</organism>
<evidence type="ECO:0000256" key="4">
    <source>
        <dbReference type="ARBA" id="ARBA00022723"/>
    </source>
</evidence>
<dbReference type="Proteomes" id="UP000198312">
    <property type="component" value="Chromosome"/>
</dbReference>
<dbReference type="CDD" id="cd00371">
    <property type="entry name" value="HMA"/>
    <property type="match status" value="1"/>
</dbReference>
<dbReference type="OrthoDB" id="9813965at2"/>
<evidence type="ECO:0000313" key="9">
    <source>
        <dbReference type="Proteomes" id="UP000198312"/>
    </source>
</evidence>
<evidence type="ECO:0000256" key="3">
    <source>
        <dbReference type="ARBA" id="ARBA00022490"/>
    </source>
</evidence>
<protein>
    <recommendedName>
        <fullName evidence="2">Copper chaperone CopZ</fullName>
    </recommendedName>
</protein>
<name>A0A220U0A6_9BACI</name>
<dbReference type="InterPro" id="IPR006121">
    <property type="entry name" value="HMA_dom"/>
</dbReference>
<dbReference type="PROSITE" id="PS01047">
    <property type="entry name" value="HMA_1"/>
    <property type="match status" value="1"/>
</dbReference>
<dbReference type="GO" id="GO:0005737">
    <property type="term" value="C:cytoplasm"/>
    <property type="evidence" value="ECO:0007669"/>
    <property type="project" value="UniProtKB-SubCell"/>
</dbReference>
<dbReference type="InterPro" id="IPR049740">
    <property type="entry name" value="CopZ"/>
</dbReference>
<dbReference type="GO" id="GO:0005507">
    <property type="term" value="F:copper ion binding"/>
    <property type="evidence" value="ECO:0007669"/>
    <property type="project" value="InterPro"/>
</dbReference>
<dbReference type="AlphaFoldDB" id="A0A220U0A6"/>
<dbReference type="Gene3D" id="3.30.70.100">
    <property type="match status" value="1"/>
</dbReference>